<sequence length="294" mass="31311">MMTLEGRACAFGAGTIINAISTWKGAAFGIDLKTFAKVELSEGKSGIYGSIEELPEGDTRLIERCVELVLERFGLELGGTIRTGSEIPLAGGLKSSSAAANASVLASLRAVGETLPPLELVKLGVRAAKEVGVTVTGAFDDACASFLGGIVITDNRKMELIRREEADSKVLIFAPIKKAFSADTNVKRSQLIAPYIEMAYELALEGEYERAMTLNGFLYCGALGFDTEHMLRALECGIKGVSLSGTGPSYAALVKADQVKELKSAWESCGMEGKVIETSINNRDAITFSREGSY</sequence>
<protein>
    <recommendedName>
        <fullName evidence="5 14">Shikimate kinase</fullName>
        <shortName evidence="14">SK</shortName>
        <ecNumber evidence="4 14">2.7.1.71</ecNumber>
    </recommendedName>
</protein>
<dbReference type="GO" id="GO:0009073">
    <property type="term" value="P:aromatic amino acid family biosynthetic process"/>
    <property type="evidence" value="ECO:0007669"/>
    <property type="project" value="UniProtKB-KW"/>
</dbReference>
<feature type="domain" description="GHMP kinase N-terminal" evidence="15">
    <location>
        <begin position="61"/>
        <end position="149"/>
    </location>
</feature>
<dbReference type="InterPro" id="IPR020568">
    <property type="entry name" value="Ribosomal_Su5_D2-typ_SF"/>
</dbReference>
<dbReference type="PATRIC" id="fig|1434111.4.peg.1225"/>
<dbReference type="HAMAP" id="MF_00370">
    <property type="entry name" value="Shik_kinase_arch"/>
    <property type="match status" value="1"/>
</dbReference>
<keyword evidence="9 14" id="KW-0547">Nucleotide-binding</keyword>
<dbReference type="PANTHER" id="PTHR20861">
    <property type="entry name" value="HOMOSERINE/4-DIPHOSPHOCYTIDYL-2-C-METHYL-D-ERYTHRITOL KINASE"/>
    <property type="match status" value="1"/>
</dbReference>
<accession>A0A0E3S5M5</accession>
<feature type="domain" description="GHMP kinase C-terminal" evidence="16">
    <location>
        <begin position="209"/>
        <end position="268"/>
    </location>
</feature>
<evidence type="ECO:0000259" key="16">
    <source>
        <dbReference type="Pfam" id="PF08544"/>
    </source>
</evidence>
<dbReference type="UniPathway" id="UPA00053">
    <property type="reaction ID" value="UER00088"/>
</dbReference>
<evidence type="ECO:0000313" key="17">
    <source>
        <dbReference type="EMBL" id="AKB74223.1"/>
    </source>
</evidence>
<evidence type="ECO:0000256" key="5">
    <source>
        <dbReference type="ARBA" id="ARBA00013853"/>
    </source>
</evidence>
<evidence type="ECO:0000256" key="10">
    <source>
        <dbReference type="ARBA" id="ARBA00022777"/>
    </source>
</evidence>
<comment type="catalytic activity">
    <reaction evidence="13 14">
        <text>shikimate + ATP = 3-phosphoshikimate + ADP + H(+)</text>
        <dbReference type="Rhea" id="RHEA:13121"/>
        <dbReference type="ChEBI" id="CHEBI:15378"/>
        <dbReference type="ChEBI" id="CHEBI:30616"/>
        <dbReference type="ChEBI" id="CHEBI:36208"/>
        <dbReference type="ChEBI" id="CHEBI:145989"/>
        <dbReference type="ChEBI" id="CHEBI:456216"/>
        <dbReference type="EC" id="2.7.1.71"/>
    </reaction>
</comment>
<evidence type="ECO:0000256" key="11">
    <source>
        <dbReference type="ARBA" id="ARBA00022840"/>
    </source>
</evidence>
<comment type="pathway">
    <text evidence="2 14">Metabolic intermediate biosynthesis; chorismate biosynthesis; chorismate from D-erythrose 4-phosphate and phosphoenolpyruvate: step 5/7.</text>
</comment>
<name>A0A0E3S5M5_9EURY</name>
<dbReference type="EMBL" id="CP009515">
    <property type="protein sequence ID" value="AKB74223.1"/>
    <property type="molecule type" value="Genomic_DNA"/>
</dbReference>
<keyword evidence="8 14" id="KW-0808">Transferase</keyword>
<evidence type="ECO:0000256" key="7">
    <source>
        <dbReference type="ARBA" id="ARBA00022605"/>
    </source>
</evidence>
<evidence type="ECO:0000256" key="3">
    <source>
        <dbReference type="ARBA" id="ARBA00010202"/>
    </source>
</evidence>
<evidence type="ECO:0000259" key="15">
    <source>
        <dbReference type="Pfam" id="PF00288"/>
    </source>
</evidence>
<evidence type="ECO:0000256" key="13">
    <source>
        <dbReference type="ARBA" id="ARBA00048567"/>
    </source>
</evidence>
<organism evidence="17 18">
    <name type="scientific">Methanosarcina lacustris Z-7289</name>
    <dbReference type="NCBI Taxonomy" id="1434111"/>
    <lineage>
        <taxon>Archaea</taxon>
        <taxon>Methanobacteriati</taxon>
        <taxon>Methanobacteriota</taxon>
        <taxon>Stenosarchaea group</taxon>
        <taxon>Methanomicrobia</taxon>
        <taxon>Methanosarcinales</taxon>
        <taxon>Methanosarcinaceae</taxon>
        <taxon>Methanosarcina</taxon>
    </lineage>
</organism>
<dbReference type="KEGG" id="mls:MSLAZ_0962"/>
<evidence type="ECO:0000256" key="2">
    <source>
        <dbReference type="ARBA" id="ARBA00004842"/>
    </source>
</evidence>
<evidence type="ECO:0000256" key="12">
    <source>
        <dbReference type="ARBA" id="ARBA00023141"/>
    </source>
</evidence>
<dbReference type="HOGENOM" id="CLU_073768_0_0_2"/>
<evidence type="ECO:0000256" key="14">
    <source>
        <dbReference type="HAMAP-Rule" id="MF_00370"/>
    </source>
</evidence>
<dbReference type="InterPro" id="IPR010189">
    <property type="entry name" value="SK_arc"/>
</dbReference>
<reference evidence="17 18" key="1">
    <citation type="submission" date="2014-07" db="EMBL/GenBank/DDBJ databases">
        <title>Methanogenic archaea and the global carbon cycle.</title>
        <authorList>
            <person name="Henriksen J.R."/>
            <person name="Luke J."/>
            <person name="Reinhart S."/>
            <person name="Benedict M.N."/>
            <person name="Youngblut N.D."/>
            <person name="Metcalf M.E."/>
            <person name="Whitaker R.J."/>
            <person name="Metcalf W.W."/>
        </authorList>
    </citation>
    <scope>NUCLEOTIDE SEQUENCE [LARGE SCALE GENOMIC DNA]</scope>
    <source>
        <strain evidence="17 18">Z-7289</strain>
    </source>
</reference>
<evidence type="ECO:0000313" key="18">
    <source>
        <dbReference type="Proteomes" id="UP000033072"/>
    </source>
</evidence>
<dbReference type="PIRSF" id="PIRSF005758">
    <property type="entry name" value="Shikimt_kin_arch"/>
    <property type="match status" value="1"/>
</dbReference>
<dbReference type="Pfam" id="PF00288">
    <property type="entry name" value="GHMP_kinases_N"/>
    <property type="match status" value="1"/>
</dbReference>
<dbReference type="AlphaFoldDB" id="A0A0E3S5M5"/>
<keyword evidence="10 14" id="KW-0418">Kinase</keyword>
<keyword evidence="18" id="KW-1185">Reference proteome</keyword>
<comment type="similarity">
    <text evidence="3 14">Belongs to the GHMP kinase family. Archaeal shikimate kinase subfamily.</text>
</comment>
<dbReference type="Pfam" id="PF08544">
    <property type="entry name" value="GHMP_kinases_C"/>
    <property type="match status" value="1"/>
</dbReference>
<dbReference type="GO" id="GO:0009423">
    <property type="term" value="P:chorismate biosynthetic process"/>
    <property type="evidence" value="ECO:0007669"/>
    <property type="project" value="UniProtKB-UniRule"/>
</dbReference>
<dbReference type="InterPro" id="IPR013750">
    <property type="entry name" value="GHMP_kinase_C_dom"/>
</dbReference>
<dbReference type="SUPFAM" id="SSF54211">
    <property type="entry name" value="Ribosomal protein S5 domain 2-like"/>
    <property type="match status" value="1"/>
</dbReference>
<evidence type="ECO:0000256" key="1">
    <source>
        <dbReference type="ARBA" id="ARBA00004496"/>
    </source>
</evidence>
<feature type="binding site" evidence="14">
    <location>
        <begin position="88"/>
        <end position="98"/>
    </location>
    <ligand>
        <name>ATP</name>
        <dbReference type="ChEBI" id="CHEBI:30616"/>
    </ligand>
</feature>
<keyword evidence="11 14" id="KW-0067">ATP-binding</keyword>
<gene>
    <name evidence="14" type="primary">aroK</name>
    <name evidence="17" type="ORF">MSLAZ_0962</name>
</gene>
<dbReference type="GO" id="GO:0008652">
    <property type="term" value="P:amino acid biosynthetic process"/>
    <property type="evidence" value="ECO:0007669"/>
    <property type="project" value="UniProtKB-KW"/>
</dbReference>
<proteinExistence type="inferred from homology"/>
<dbReference type="EC" id="2.7.1.71" evidence="4 14"/>
<comment type="subcellular location">
    <subcellularLocation>
        <location evidence="1 14">Cytoplasm</location>
    </subcellularLocation>
</comment>
<evidence type="ECO:0000256" key="8">
    <source>
        <dbReference type="ARBA" id="ARBA00022679"/>
    </source>
</evidence>
<dbReference type="Proteomes" id="UP000033072">
    <property type="component" value="Chromosome"/>
</dbReference>
<dbReference type="GO" id="GO:0005524">
    <property type="term" value="F:ATP binding"/>
    <property type="evidence" value="ECO:0007669"/>
    <property type="project" value="UniProtKB-UniRule"/>
</dbReference>
<evidence type="ECO:0000256" key="9">
    <source>
        <dbReference type="ARBA" id="ARBA00022741"/>
    </source>
</evidence>
<dbReference type="Gene3D" id="3.30.230.10">
    <property type="match status" value="1"/>
</dbReference>
<dbReference type="InterPro" id="IPR014721">
    <property type="entry name" value="Ribsml_uS5_D2-typ_fold_subgr"/>
</dbReference>
<evidence type="ECO:0000256" key="4">
    <source>
        <dbReference type="ARBA" id="ARBA00012154"/>
    </source>
</evidence>
<dbReference type="STRING" id="1434111.MSLAZ_0962"/>
<evidence type="ECO:0000256" key="6">
    <source>
        <dbReference type="ARBA" id="ARBA00022490"/>
    </source>
</evidence>
<dbReference type="GO" id="GO:0005737">
    <property type="term" value="C:cytoplasm"/>
    <property type="evidence" value="ECO:0007669"/>
    <property type="project" value="UniProtKB-SubCell"/>
</dbReference>
<keyword evidence="12 14" id="KW-0057">Aromatic amino acid biosynthesis</keyword>
<keyword evidence="7 14" id="KW-0028">Amino-acid biosynthesis</keyword>
<dbReference type="PANTHER" id="PTHR20861:SF3">
    <property type="entry name" value="SHIKIMATE KINASE"/>
    <property type="match status" value="1"/>
</dbReference>
<dbReference type="InterPro" id="IPR036554">
    <property type="entry name" value="GHMP_kinase_C_sf"/>
</dbReference>
<keyword evidence="6 14" id="KW-0963">Cytoplasm</keyword>
<dbReference type="NCBIfam" id="TIGR01920">
    <property type="entry name" value="Shik_kin_archae"/>
    <property type="match status" value="1"/>
</dbReference>
<dbReference type="SUPFAM" id="SSF55060">
    <property type="entry name" value="GHMP Kinase, C-terminal domain"/>
    <property type="match status" value="1"/>
</dbReference>
<dbReference type="GO" id="GO:0004765">
    <property type="term" value="F:shikimate kinase activity"/>
    <property type="evidence" value="ECO:0007669"/>
    <property type="project" value="UniProtKB-UniRule"/>
</dbReference>
<dbReference type="InterPro" id="IPR006204">
    <property type="entry name" value="GHMP_kinase_N_dom"/>
</dbReference>